<keyword evidence="3" id="KW-1185">Reference proteome</keyword>
<dbReference type="RefSeq" id="WP_086713855.1">
    <property type="nucleotide sequence ID" value="NZ_AP025493.1"/>
</dbReference>
<sequence length="244" mass="27937">MDKQTTVLSTLLASTLLITGYLGYHNYSASIQLSEASETITTLNKVIDDLTDEMANMNYVKTMDDETYESQVDAADKKLVEKALEIEELSALLAVTNAKLAKAEKSAKTYRSRYFSEKNSAKNAKLAMNQKLEKEKVALEKQNQQALASQMSELEGEYSKQAQKAETEKRVDELMTDFADLRVDLDIVNKCDRKYLERYGEAKSMLNHMRTYIQQYELSQEYYFFVISNDAQLTRKTREICIEG</sequence>
<keyword evidence="1" id="KW-0175">Coiled coil</keyword>
<dbReference type="AlphaFoldDB" id="A0A5M9P622"/>
<feature type="coiled-coil region" evidence="1">
    <location>
        <begin position="86"/>
        <end position="184"/>
    </location>
</feature>
<gene>
    <name evidence="2" type="ORF">F4W18_05710</name>
</gene>
<evidence type="ECO:0000256" key="1">
    <source>
        <dbReference type="SAM" id="Coils"/>
    </source>
</evidence>
<proteinExistence type="predicted"/>
<dbReference type="OrthoDB" id="5817190at2"/>
<accession>A0A5M9P622</accession>
<organism evidence="2 3">
    <name type="scientific">Vibrio gigantis</name>
    <dbReference type="NCBI Taxonomy" id="296199"/>
    <lineage>
        <taxon>Bacteria</taxon>
        <taxon>Pseudomonadati</taxon>
        <taxon>Pseudomonadota</taxon>
        <taxon>Gammaproteobacteria</taxon>
        <taxon>Vibrionales</taxon>
        <taxon>Vibrionaceae</taxon>
        <taxon>Vibrio</taxon>
    </lineage>
</organism>
<dbReference type="EMBL" id="VXJS01000002">
    <property type="protein sequence ID" value="KAA8679720.1"/>
    <property type="molecule type" value="Genomic_DNA"/>
</dbReference>
<comment type="caution">
    <text evidence="2">The sequence shown here is derived from an EMBL/GenBank/DDBJ whole genome shotgun (WGS) entry which is preliminary data.</text>
</comment>
<name>A0A5M9P622_9VIBR</name>
<reference evidence="2 3" key="1">
    <citation type="submission" date="2019-09" db="EMBL/GenBank/DDBJ databases">
        <title>Draft genome sequence of various Type strains from the CCUG.</title>
        <authorList>
            <person name="Pineiro-Iglesias B."/>
            <person name="Tunovic T."/>
            <person name="Unosson C."/>
            <person name="Inganas E."/>
            <person name="Ohlen M."/>
            <person name="Cardew S."/>
            <person name="Jensie-Markopoulos S."/>
            <person name="Salva-Serra F."/>
            <person name="Jaen-Luchoro D."/>
            <person name="Karlsson R."/>
            <person name="Svensson-Stadler L."/>
            <person name="Chun J."/>
            <person name="Moore E."/>
        </authorList>
    </citation>
    <scope>NUCLEOTIDE SEQUENCE [LARGE SCALE GENOMIC DNA]</scope>
    <source>
        <strain evidence="2 3">CCUG 56969T</strain>
    </source>
</reference>
<evidence type="ECO:0000313" key="2">
    <source>
        <dbReference type="EMBL" id="KAA8679720.1"/>
    </source>
</evidence>
<evidence type="ECO:0000313" key="3">
    <source>
        <dbReference type="Proteomes" id="UP000322521"/>
    </source>
</evidence>
<protein>
    <submittedName>
        <fullName evidence="2">Uncharacterized protein</fullName>
    </submittedName>
</protein>
<dbReference type="Proteomes" id="UP000322521">
    <property type="component" value="Unassembled WGS sequence"/>
</dbReference>